<sequence precursor="true">MNPFAAPVVSLFVLTATALSAFAQVPESTAHLPTEPLFVSGEGGYGRYRIPALIATKQGTLLAFCEGRVKATGLIGDIDLVLRRSTDGGKTWLPMQKIADASEDTLGNPCPVVDQKTGTIWLPFTRSPGPFSEQQIVDSQSSGPTTVWIIKSDDEGATWSEPRDISATTREPSWTWYGTGPGIGIQLASGRLFIPSYHTERDSKMYRCHAIFSDDGGRTWQKGETVGEHTAECQAAQRSDGTVVLNMRGTNKQGFRTLATSRDAGETWSKPEIDRTLTEPACQAALIVMNEPVTDRRLWLFSNPPGTTRHNLTLRASKDEGKTWPVAKVFDPGATEYSSLVSLPGGNLGLLYELSRKGEKYRPQLHFANIPLTWIQAP</sequence>
<dbReference type="GO" id="GO:0004308">
    <property type="term" value="F:exo-alpha-sialidase activity"/>
    <property type="evidence" value="ECO:0007669"/>
    <property type="project" value="UniProtKB-EC"/>
</dbReference>
<dbReference type="GO" id="GO:0005737">
    <property type="term" value="C:cytoplasm"/>
    <property type="evidence" value="ECO:0007669"/>
    <property type="project" value="TreeGrafter"/>
</dbReference>
<dbReference type="SUPFAM" id="SSF50939">
    <property type="entry name" value="Sialidases"/>
    <property type="match status" value="1"/>
</dbReference>
<dbReference type="Gene3D" id="2.120.10.10">
    <property type="match status" value="1"/>
</dbReference>
<evidence type="ECO:0000259" key="5">
    <source>
        <dbReference type="Pfam" id="PF13088"/>
    </source>
</evidence>
<evidence type="ECO:0000256" key="1">
    <source>
        <dbReference type="ARBA" id="ARBA00000427"/>
    </source>
</evidence>
<organism evidence="6 7">
    <name type="scientific">Anatilimnocola aggregata</name>
    <dbReference type="NCBI Taxonomy" id="2528021"/>
    <lineage>
        <taxon>Bacteria</taxon>
        <taxon>Pseudomonadati</taxon>
        <taxon>Planctomycetota</taxon>
        <taxon>Planctomycetia</taxon>
        <taxon>Pirellulales</taxon>
        <taxon>Pirellulaceae</taxon>
        <taxon>Anatilimnocola</taxon>
    </lineage>
</organism>
<dbReference type="GO" id="GO:0016020">
    <property type="term" value="C:membrane"/>
    <property type="evidence" value="ECO:0007669"/>
    <property type="project" value="TreeGrafter"/>
</dbReference>
<dbReference type="PANTHER" id="PTHR10628:SF30">
    <property type="entry name" value="EXO-ALPHA-SIALIDASE"/>
    <property type="match status" value="1"/>
</dbReference>
<dbReference type="GO" id="GO:0006689">
    <property type="term" value="P:ganglioside catabolic process"/>
    <property type="evidence" value="ECO:0007669"/>
    <property type="project" value="TreeGrafter"/>
</dbReference>
<dbReference type="CDD" id="cd15482">
    <property type="entry name" value="Sialidase_non-viral"/>
    <property type="match status" value="1"/>
</dbReference>
<accession>A0A517YHW3</accession>
<gene>
    <name evidence="6" type="primary">nedA_2</name>
    <name evidence="6" type="ORF">ETAA8_49160</name>
</gene>
<dbReference type="OrthoDB" id="7294637at2"/>
<feature type="domain" description="Sialidase" evidence="5">
    <location>
        <begin position="59"/>
        <end position="349"/>
    </location>
</feature>
<name>A0A517YHW3_9BACT</name>
<dbReference type="PANTHER" id="PTHR10628">
    <property type="entry name" value="SIALIDASE"/>
    <property type="match status" value="1"/>
</dbReference>
<proteinExistence type="inferred from homology"/>
<dbReference type="GO" id="GO:0009313">
    <property type="term" value="P:oligosaccharide catabolic process"/>
    <property type="evidence" value="ECO:0007669"/>
    <property type="project" value="TreeGrafter"/>
</dbReference>
<dbReference type="RefSeq" id="WP_145094193.1">
    <property type="nucleotide sequence ID" value="NZ_CP036274.1"/>
</dbReference>
<protein>
    <recommendedName>
        <fullName evidence="3">exo-alpha-sialidase</fullName>
        <ecNumber evidence="3">3.2.1.18</ecNumber>
    </recommendedName>
</protein>
<keyword evidence="4" id="KW-0732">Signal</keyword>
<dbReference type="InterPro" id="IPR026856">
    <property type="entry name" value="Sialidase_fam"/>
</dbReference>
<evidence type="ECO:0000313" key="7">
    <source>
        <dbReference type="Proteomes" id="UP000315017"/>
    </source>
</evidence>
<comment type="similarity">
    <text evidence="2">Belongs to the glycosyl hydrolase 33 family.</text>
</comment>
<evidence type="ECO:0000313" key="6">
    <source>
        <dbReference type="EMBL" id="QDU29801.1"/>
    </source>
</evidence>
<reference evidence="6 7" key="1">
    <citation type="submission" date="2019-02" db="EMBL/GenBank/DDBJ databases">
        <title>Deep-cultivation of Planctomycetes and their phenomic and genomic characterization uncovers novel biology.</title>
        <authorList>
            <person name="Wiegand S."/>
            <person name="Jogler M."/>
            <person name="Boedeker C."/>
            <person name="Pinto D."/>
            <person name="Vollmers J."/>
            <person name="Rivas-Marin E."/>
            <person name="Kohn T."/>
            <person name="Peeters S.H."/>
            <person name="Heuer A."/>
            <person name="Rast P."/>
            <person name="Oberbeckmann S."/>
            <person name="Bunk B."/>
            <person name="Jeske O."/>
            <person name="Meyerdierks A."/>
            <person name="Storesund J.E."/>
            <person name="Kallscheuer N."/>
            <person name="Luecker S."/>
            <person name="Lage O.M."/>
            <person name="Pohl T."/>
            <person name="Merkel B.J."/>
            <person name="Hornburger P."/>
            <person name="Mueller R.-W."/>
            <person name="Bruemmer F."/>
            <person name="Labrenz M."/>
            <person name="Spormann A.M."/>
            <person name="Op den Camp H."/>
            <person name="Overmann J."/>
            <person name="Amann R."/>
            <person name="Jetten M.S.M."/>
            <person name="Mascher T."/>
            <person name="Medema M.H."/>
            <person name="Devos D.P."/>
            <person name="Kaster A.-K."/>
            <person name="Ovreas L."/>
            <person name="Rohde M."/>
            <person name="Galperin M.Y."/>
            <person name="Jogler C."/>
        </authorList>
    </citation>
    <scope>NUCLEOTIDE SEQUENCE [LARGE SCALE GENOMIC DNA]</scope>
    <source>
        <strain evidence="6 7">ETA_A8</strain>
    </source>
</reference>
<dbReference type="EC" id="3.2.1.18" evidence="3"/>
<evidence type="ECO:0000256" key="2">
    <source>
        <dbReference type="ARBA" id="ARBA00009348"/>
    </source>
</evidence>
<feature type="signal peptide" evidence="4">
    <location>
        <begin position="1"/>
        <end position="23"/>
    </location>
</feature>
<dbReference type="AlphaFoldDB" id="A0A517YHW3"/>
<evidence type="ECO:0000256" key="3">
    <source>
        <dbReference type="ARBA" id="ARBA00012733"/>
    </source>
</evidence>
<dbReference type="InterPro" id="IPR011040">
    <property type="entry name" value="Sialidase"/>
</dbReference>
<dbReference type="Pfam" id="PF13088">
    <property type="entry name" value="BNR_2"/>
    <property type="match status" value="1"/>
</dbReference>
<evidence type="ECO:0000256" key="4">
    <source>
        <dbReference type="SAM" id="SignalP"/>
    </source>
</evidence>
<dbReference type="EMBL" id="CP036274">
    <property type="protein sequence ID" value="QDU29801.1"/>
    <property type="molecule type" value="Genomic_DNA"/>
</dbReference>
<keyword evidence="6" id="KW-0326">Glycosidase</keyword>
<comment type="catalytic activity">
    <reaction evidence="1">
        <text>Hydrolysis of alpha-(2-&gt;3)-, alpha-(2-&gt;6)-, alpha-(2-&gt;8)- glycosidic linkages of terminal sialic acid residues in oligosaccharides, glycoproteins, glycolipids, colominic acid and synthetic substrates.</text>
        <dbReference type="EC" id="3.2.1.18"/>
    </reaction>
</comment>
<keyword evidence="6" id="KW-0378">Hydrolase</keyword>
<dbReference type="InterPro" id="IPR036278">
    <property type="entry name" value="Sialidase_sf"/>
</dbReference>
<feature type="chain" id="PRO_5022079275" description="exo-alpha-sialidase" evidence="4">
    <location>
        <begin position="24"/>
        <end position="378"/>
    </location>
</feature>
<dbReference type="KEGG" id="aagg:ETAA8_49160"/>
<keyword evidence="7" id="KW-1185">Reference proteome</keyword>
<dbReference type="Proteomes" id="UP000315017">
    <property type="component" value="Chromosome"/>
</dbReference>